<keyword evidence="3" id="KW-0687">Ribonucleoprotein</keyword>
<dbReference type="SUPFAM" id="SSF50249">
    <property type="entry name" value="Nucleic acid-binding proteins"/>
    <property type="match status" value="1"/>
</dbReference>
<feature type="compositionally biased region" description="Basic and acidic residues" evidence="4">
    <location>
        <begin position="357"/>
        <end position="374"/>
    </location>
</feature>
<dbReference type="InterPro" id="IPR005680">
    <property type="entry name" value="Ribosomal_uS12_euk/arc"/>
</dbReference>
<name>A0A023B4B6_GRENI</name>
<dbReference type="Proteomes" id="UP000019763">
    <property type="component" value="Unassembled WGS sequence"/>
</dbReference>
<dbReference type="eggNOG" id="KOG1749">
    <property type="taxonomic scope" value="Eukaryota"/>
</dbReference>
<protein>
    <submittedName>
        <fullName evidence="5">40S ribosomal protein S23</fullName>
    </submittedName>
</protein>
<evidence type="ECO:0000256" key="3">
    <source>
        <dbReference type="ARBA" id="ARBA00023274"/>
    </source>
</evidence>
<feature type="region of interest" description="Disordered" evidence="4">
    <location>
        <begin position="357"/>
        <end position="390"/>
    </location>
</feature>
<keyword evidence="6" id="KW-1185">Reference proteome</keyword>
<dbReference type="Gene3D" id="1.10.472.10">
    <property type="entry name" value="Cyclin-like"/>
    <property type="match status" value="1"/>
</dbReference>
<dbReference type="OrthoDB" id="1713912at2759"/>
<evidence type="ECO:0000313" key="6">
    <source>
        <dbReference type="Proteomes" id="UP000019763"/>
    </source>
</evidence>
<dbReference type="CDD" id="cd03367">
    <property type="entry name" value="Ribosomal_S23"/>
    <property type="match status" value="1"/>
</dbReference>
<dbReference type="Gene3D" id="2.40.50.140">
    <property type="entry name" value="Nucleic acid-binding proteins"/>
    <property type="match status" value="1"/>
</dbReference>
<comment type="caution">
    <text evidence="5">The sequence shown here is derived from an EMBL/GenBank/DDBJ whole genome shotgun (WGS) entry which is preliminary data.</text>
</comment>
<evidence type="ECO:0000256" key="2">
    <source>
        <dbReference type="ARBA" id="ARBA00022980"/>
    </source>
</evidence>
<dbReference type="RefSeq" id="XP_011131204.1">
    <property type="nucleotide sequence ID" value="XM_011132902.1"/>
</dbReference>
<dbReference type="PANTHER" id="PTHR11652">
    <property type="entry name" value="30S RIBOSOMAL PROTEIN S12 FAMILY MEMBER"/>
    <property type="match status" value="1"/>
</dbReference>
<dbReference type="SUPFAM" id="SSF47954">
    <property type="entry name" value="Cyclin-like"/>
    <property type="match status" value="1"/>
</dbReference>
<dbReference type="InterPro" id="IPR006032">
    <property type="entry name" value="Ribosomal_uS12"/>
</dbReference>
<dbReference type="InterPro" id="IPR012340">
    <property type="entry name" value="NA-bd_OB-fold"/>
</dbReference>
<dbReference type="InterPro" id="IPR036915">
    <property type="entry name" value="Cyclin-like_sf"/>
</dbReference>
<dbReference type="eggNOG" id="KOG2496">
    <property type="taxonomic scope" value="Eukaryota"/>
</dbReference>
<sequence>MSLAASANTADLRYPESTSHLRKWIASSRTELQRIKEVFFRRSLVTLIKEKSESSETNEAQQKISSCPITLEKQSDLVAWFVRNLMDIMGAHQFDFRIADTCLAFYTRFYLRESVGRYPPNIYLFTALIMAIKCEDAVGENRSPSRLFNGMGKTTAFHEALGNEAILCQAIQFDFRILHGDAPLTHLVNSYYGFRKKNRLLTVPAVNFESRVAASRGAGTATGEKPAAGEEEIFVEWLGQLQTACEKLYLQLYASDTHFLFRPAEVATGVFRHVLKTRYQLADADDFLTNFLNIAAKGDPEAAARLRKTVDHTAHEAYKQETFMASYNMDYWRPKIQEYLKEARKWARQLERKRPLDATLADAKRNKAADEPRPDPAAATAPSQTAPETKKLVTEAALVSDVAMVPETTAAAPAPPVAEEKMDAQDTRIARGIKCARKLRTRRKTQKWADKAYKKVALGSRWKYDPFQGSSHAKGIVVERLGIEAKQPNSASRKCVRVQLVKSGKKITAFVPRDGSLNYIEENDLVLVSGFGRSGHAVGDIPGVRFKIVKVAGVSLLALFKEKIEKPRA</sequence>
<dbReference type="AlphaFoldDB" id="A0A023B4B6"/>
<accession>A0A023B4B6</accession>
<evidence type="ECO:0000313" key="5">
    <source>
        <dbReference type="EMBL" id="EZG56674.1"/>
    </source>
</evidence>
<dbReference type="GO" id="GO:0003735">
    <property type="term" value="F:structural constituent of ribosome"/>
    <property type="evidence" value="ECO:0007669"/>
    <property type="project" value="InterPro"/>
</dbReference>
<dbReference type="VEuPathDB" id="CryptoDB:GNI_102140"/>
<dbReference type="Pfam" id="PF00164">
    <property type="entry name" value="Ribosom_S12_S23"/>
    <property type="match status" value="1"/>
</dbReference>
<gene>
    <name evidence="5" type="ORF">GNI_102140</name>
</gene>
<dbReference type="GO" id="GO:0006412">
    <property type="term" value="P:translation"/>
    <property type="evidence" value="ECO:0007669"/>
    <property type="project" value="InterPro"/>
</dbReference>
<evidence type="ECO:0000256" key="1">
    <source>
        <dbReference type="ARBA" id="ARBA00005657"/>
    </source>
</evidence>
<feature type="compositionally biased region" description="Low complexity" evidence="4">
    <location>
        <begin position="376"/>
        <end position="387"/>
    </location>
</feature>
<dbReference type="PROSITE" id="PS00055">
    <property type="entry name" value="RIBOSOMAL_S12"/>
    <property type="match status" value="1"/>
</dbReference>
<dbReference type="NCBIfam" id="TIGR00982">
    <property type="entry name" value="uS12_E_A"/>
    <property type="match status" value="1"/>
</dbReference>
<proteinExistence type="inferred from homology"/>
<reference evidence="5" key="1">
    <citation type="submission" date="2013-12" db="EMBL/GenBank/DDBJ databases">
        <authorList>
            <person name="Omoto C.K."/>
            <person name="Sibley D."/>
            <person name="Venepally P."/>
            <person name="Hadjithomas M."/>
            <person name="Karamycheva S."/>
            <person name="Brunk B."/>
            <person name="Roos D."/>
            <person name="Caler E."/>
            <person name="Lorenzi H."/>
        </authorList>
    </citation>
    <scope>NUCLEOTIDE SEQUENCE</scope>
</reference>
<keyword evidence="2 5" id="KW-0689">Ribosomal protein</keyword>
<comment type="similarity">
    <text evidence="1">Belongs to the universal ribosomal protein uS12 family.</text>
</comment>
<organism evidence="5 6">
    <name type="scientific">Gregarina niphandrodes</name>
    <name type="common">Septate eugregarine</name>
    <dbReference type="NCBI Taxonomy" id="110365"/>
    <lineage>
        <taxon>Eukaryota</taxon>
        <taxon>Sar</taxon>
        <taxon>Alveolata</taxon>
        <taxon>Apicomplexa</taxon>
        <taxon>Conoidasida</taxon>
        <taxon>Gregarinasina</taxon>
        <taxon>Eugregarinorida</taxon>
        <taxon>Gregarinidae</taxon>
        <taxon>Gregarina</taxon>
    </lineage>
</organism>
<dbReference type="CDD" id="cd20524">
    <property type="entry name" value="CYCLIN_CCNH_rpt1"/>
    <property type="match status" value="1"/>
</dbReference>
<dbReference type="GO" id="GO:0015935">
    <property type="term" value="C:small ribosomal subunit"/>
    <property type="evidence" value="ECO:0007669"/>
    <property type="project" value="InterPro"/>
</dbReference>
<dbReference type="FunFam" id="2.40.50.140:FF:000007">
    <property type="entry name" value="40S ribosomal protein S23"/>
    <property type="match status" value="1"/>
</dbReference>
<evidence type="ECO:0000256" key="4">
    <source>
        <dbReference type="SAM" id="MobiDB-lite"/>
    </source>
</evidence>
<dbReference type="GeneID" id="22913623"/>
<dbReference type="EMBL" id="AFNH02000764">
    <property type="protein sequence ID" value="EZG56674.1"/>
    <property type="molecule type" value="Genomic_DNA"/>
</dbReference>